<accession>A0AAF0QFU0</accession>
<dbReference type="SUPFAM" id="SSF55455">
    <property type="entry name" value="SRF-like"/>
    <property type="match status" value="1"/>
</dbReference>
<evidence type="ECO:0000256" key="5">
    <source>
        <dbReference type="ARBA" id="ARBA00023242"/>
    </source>
</evidence>
<dbReference type="GO" id="GO:0000978">
    <property type="term" value="F:RNA polymerase II cis-regulatory region sequence-specific DNA binding"/>
    <property type="evidence" value="ECO:0007669"/>
    <property type="project" value="TreeGrafter"/>
</dbReference>
<comment type="subcellular location">
    <subcellularLocation>
        <location evidence="1">Nucleus</location>
    </subcellularLocation>
</comment>
<dbReference type="InterPro" id="IPR036879">
    <property type="entry name" value="TF_MADSbox_sf"/>
</dbReference>
<dbReference type="PRINTS" id="PR00404">
    <property type="entry name" value="MADSDOMAIN"/>
</dbReference>
<dbReference type="EMBL" id="CP133614">
    <property type="protein sequence ID" value="WMV22486.1"/>
    <property type="molecule type" value="Genomic_DNA"/>
</dbReference>
<keyword evidence="2" id="KW-0805">Transcription regulation</keyword>
<dbReference type="PANTHER" id="PTHR11945:SF535">
    <property type="entry name" value="AGAMOUS-LIKE MADS-BOX PROTEIN AGL29"/>
    <property type="match status" value="1"/>
</dbReference>
<dbReference type="PANTHER" id="PTHR11945">
    <property type="entry name" value="MADS BOX PROTEIN"/>
    <property type="match status" value="1"/>
</dbReference>
<gene>
    <name evidence="7" type="ORF">MTR67_015871</name>
</gene>
<sequence>MDKRTGKGRQKIEIKLSESKEARLVTFSKRKKGLFKKANEFSTRTGADNSQRDQVDVGKSNVFGAFEDHRKEAQVLDEKEKDQILRLELPEEKHWVRDLKKLYTEVERLKNNKQNKMESEAK</sequence>
<evidence type="ECO:0000313" key="8">
    <source>
        <dbReference type="Proteomes" id="UP001234989"/>
    </source>
</evidence>
<protein>
    <recommendedName>
        <fullName evidence="6">MADS-box domain-containing protein</fullName>
    </recommendedName>
</protein>
<evidence type="ECO:0000259" key="6">
    <source>
        <dbReference type="PROSITE" id="PS50066"/>
    </source>
</evidence>
<evidence type="ECO:0000313" key="7">
    <source>
        <dbReference type="EMBL" id="WMV22486.1"/>
    </source>
</evidence>
<dbReference type="PROSITE" id="PS50066">
    <property type="entry name" value="MADS_BOX_2"/>
    <property type="match status" value="1"/>
</dbReference>
<keyword evidence="5" id="KW-0539">Nucleus</keyword>
<dbReference type="GO" id="GO:0005634">
    <property type="term" value="C:nucleus"/>
    <property type="evidence" value="ECO:0007669"/>
    <property type="project" value="UniProtKB-SubCell"/>
</dbReference>
<keyword evidence="8" id="KW-1185">Reference proteome</keyword>
<proteinExistence type="predicted"/>
<name>A0AAF0QFU0_SOLVR</name>
<dbReference type="SMART" id="SM00432">
    <property type="entry name" value="MADS"/>
    <property type="match status" value="1"/>
</dbReference>
<reference evidence="7" key="1">
    <citation type="submission" date="2023-08" db="EMBL/GenBank/DDBJ databases">
        <title>A de novo genome assembly of Solanum verrucosum Schlechtendal, a Mexican diploid species geographically isolated from the other diploid A-genome species in potato relatives.</title>
        <authorList>
            <person name="Hosaka K."/>
        </authorList>
    </citation>
    <scope>NUCLEOTIDE SEQUENCE</scope>
    <source>
        <tissue evidence="7">Young leaves</tissue>
    </source>
</reference>
<evidence type="ECO:0000256" key="1">
    <source>
        <dbReference type="ARBA" id="ARBA00004123"/>
    </source>
</evidence>
<evidence type="ECO:0000256" key="4">
    <source>
        <dbReference type="ARBA" id="ARBA00023163"/>
    </source>
</evidence>
<dbReference type="Pfam" id="PF00319">
    <property type="entry name" value="SRF-TF"/>
    <property type="match status" value="1"/>
</dbReference>
<organism evidence="7 8">
    <name type="scientific">Solanum verrucosum</name>
    <dbReference type="NCBI Taxonomy" id="315347"/>
    <lineage>
        <taxon>Eukaryota</taxon>
        <taxon>Viridiplantae</taxon>
        <taxon>Streptophyta</taxon>
        <taxon>Embryophyta</taxon>
        <taxon>Tracheophyta</taxon>
        <taxon>Spermatophyta</taxon>
        <taxon>Magnoliopsida</taxon>
        <taxon>eudicotyledons</taxon>
        <taxon>Gunneridae</taxon>
        <taxon>Pentapetalae</taxon>
        <taxon>asterids</taxon>
        <taxon>lamiids</taxon>
        <taxon>Solanales</taxon>
        <taxon>Solanaceae</taxon>
        <taxon>Solanoideae</taxon>
        <taxon>Solaneae</taxon>
        <taxon>Solanum</taxon>
    </lineage>
</organism>
<dbReference type="AlphaFoldDB" id="A0AAF0QFU0"/>
<dbReference type="Proteomes" id="UP001234989">
    <property type="component" value="Chromosome 3"/>
</dbReference>
<keyword evidence="4" id="KW-0804">Transcription</keyword>
<dbReference type="Gene3D" id="3.40.1810.10">
    <property type="entry name" value="Transcription factor, MADS-box"/>
    <property type="match status" value="1"/>
</dbReference>
<dbReference type="CDD" id="cd00120">
    <property type="entry name" value="MADS"/>
    <property type="match status" value="1"/>
</dbReference>
<keyword evidence="3" id="KW-0238">DNA-binding</keyword>
<dbReference type="GO" id="GO:0046983">
    <property type="term" value="F:protein dimerization activity"/>
    <property type="evidence" value="ECO:0007669"/>
    <property type="project" value="InterPro"/>
</dbReference>
<dbReference type="GO" id="GO:0000981">
    <property type="term" value="F:DNA-binding transcription factor activity, RNA polymerase II-specific"/>
    <property type="evidence" value="ECO:0007669"/>
    <property type="project" value="TreeGrafter"/>
</dbReference>
<feature type="domain" description="MADS-box" evidence="6">
    <location>
        <begin position="7"/>
        <end position="48"/>
    </location>
</feature>
<dbReference type="InterPro" id="IPR002100">
    <property type="entry name" value="TF_MADSbox"/>
</dbReference>
<evidence type="ECO:0000256" key="3">
    <source>
        <dbReference type="ARBA" id="ARBA00023125"/>
    </source>
</evidence>
<evidence type="ECO:0000256" key="2">
    <source>
        <dbReference type="ARBA" id="ARBA00023015"/>
    </source>
</evidence>